<dbReference type="InterPro" id="IPR050764">
    <property type="entry name" value="CbbQ/NirQ/NorQ/GpvN"/>
</dbReference>
<dbReference type="Pfam" id="PF17863">
    <property type="entry name" value="AAA_lid_2"/>
    <property type="match status" value="1"/>
</dbReference>
<organism evidence="6 7">
    <name type="scientific">Eiseniibacteriota bacterium</name>
    <dbReference type="NCBI Taxonomy" id="2212470"/>
    <lineage>
        <taxon>Bacteria</taxon>
        <taxon>Candidatus Eiseniibacteriota</taxon>
    </lineage>
</organism>
<feature type="domain" description="ChlI/MoxR AAA lid" evidence="5">
    <location>
        <begin position="237"/>
        <end position="302"/>
    </location>
</feature>
<gene>
    <name evidence="6" type="ORF">KC729_10085</name>
</gene>
<name>A0A956RPN4_UNCEI</name>
<evidence type="ECO:0000259" key="4">
    <source>
        <dbReference type="Pfam" id="PF07726"/>
    </source>
</evidence>
<dbReference type="CDD" id="cd00009">
    <property type="entry name" value="AAA"/>
    <property type="match status" value="1"/>
</dbReference>
<dbReference type="Gene3D" id="1.10.8.80">
    <property type="entry name" value="Magnesium chelatase subunit I, C-Terminal domain"/>
    <property type="match status" value="1"/>
</dbReference>
<reference evidence="6" key="2">
    <citation type="journal article" date="2021" name="Microbiome">
        <title>Successional dynamics and alternative stable states in a saline activated sludge microbial community over 9 years.</title>
        <authorList>
            <person name="Wang Y."/>
            <person name="Ye J."/>
            <person name="Ju F."/>
            <person name="Liu L."/>
            <person name="Boyd J.A."/>
            <person name="Deng Y."/>
            <person name="Parks D.H."/>
            <person name="Jiang X."/>
            <person name="Yin X."/>
            <person name="Woodcroft B.J."/>
            <person name="Tyson G.W."/>
            <person name="Hugenholtz P."/>
            <person name="Polz M.F."/>
            <person name="Zhang T."/>
        </authorList>
    </citation>
    <scope>NUCLEOTIDE SEQUENCE</scope>
    <source>
        <strain evidence="6">HKST-UBA01</strain>
    </source>
</reference>
<feature type="domain" description="ATPase AAA-3" evidence="4">
    <location>
        <begin position="40"/>
        <end position="170"/>
    </location>
</feature>
<accession>A0A956RPN4</accession>
<protein>
    <submittedName>
        <fullName evidence="6">MoxR family ATPase</fullName>
    </submittedName>
</protein>
<dbReference type="InterPro" id="IPR011703">
    <property type="entry name" value="ATPase_AAA-3"/>
</dbReference>
<evidence type="ECO:0000259" key="5">
    <source>
        <dbReference type="Pfam" id="PF17863"/>
    </source>
</evidence>
<dbReference type="Gene3D" id="3.40.50.300">
    <property type="entry name" value="P-loop containing nucleotide triphosphate hydrolases"/>
    <property type="match status" value="1"/>
</dbReference>
<comment type="caution">
    <text evidence="6">The sequence shown here is derived from an EMBL/GenBank/DDBJ whole genome shotgun (WGS) entry which is preliminary data.</text>
</comment>
<keyword evidence="2" id="KW-0067">ATP-binding</keyword>
<keyword evidence="1" id="KW-0547">Nucleotide-binding</keyword>
<dbReference type="InterPro" id="IPR041628">
    <property type="entry name" value="ChlI/MoxR_AAA_lid"/>
</dbReference>
<proteinExistence type="inferred from homology"/>
<dbReference type="EMBL" id="JAGQHR010000283">
    <property type="protein sequence ID" value="MCA9728020.1"/>
    <property type="molecule type" value="Genomic_DNA"/>
</dbReference>
<dbReference type="InterPro" id="IPR027417">
    <property type="entry name" value="P-loop_NTPase"/>
</dbReference>
<dbReference type="AlphaFoldDB" id="A0A956RPN4"/>
<reference evidence="6" key="1">
    <citation type="submission" date="2020-04" db="EMBL/GenBank/DDBJ databases">
        <authorList>
            <person name="Zhang T."/>
        </authorList>
    </citation>
    <scope>NUCLEOTIDE SEQUENCE</scope>
    <source>
        <strain evidence="6">HKST-UBA01</strain>
    </source>
</reference>
<dbReference type="PIRSF" id="PIRSF002849">
    <property type="entry name" value="AAA_ATPase_chaperone_MoxR_prd"/>
    <property type="match status" value="1"/>
</dbReference>
<evidence type="ECO:0000313" key="6">
    <source>
        <dbReference type="EMBL" id="MCA9728020.1"/>
    </source>
</evidence>
<dbReference type="PANTHER" id="PTHR42759">
    <property type="entry name" value="MOXR FAMILY PROTEIN"/>
    <property type="match status" value="1"/>
</dbReference>
<evidence type="ECO:0000313" key="7">
    <source>
        <dbReference type="Proteomes" id="UP000697710"/>
    </source>
</evidence>
<dbReference type="GO" id="GO:0005524">
    <property type="term" value="F:ATP binding"/>
    <property type="evidence" value="ECO:0007669"/>
    <property type="project" value="UniProtKB-KW"/>
</dbReference>
<sequence length="318" mass="34796">MELDEVKGLAERMTSTISSVVVGQDQIVEILLVALFSEGHVLLEGPPGTGKTLLARTFAACLDLEFARIQFTPDLMPGDVLGTNLFDFRTGEFRLTRGPIFTDFLLADEINRTPPKTQAALLQAMQERTVTIDGKTYPLKDEFLVVATQNPIEQEGTYPLPEAQLDRFLFKALVPFPSREEEIGIVKLHGNRTAMPRLEEFAIGKVADRAAVAAARSAVRDLRIADEVVEYIVDLVRATRDHPSILHGGSPRSANMIASASRALAALRGRDFVLPDDVKELYLPTMRHRIVLSPAAEVEGLSGEGILTGVLETVAAPR</sequence>
<dbReference type="PANTHER" id="PTHR42759:SF1">
    <property type="entry name" value="MAGNESIUM-CHELATASE SUBUNIT CHLD"/>
    <property type="match status" value="1"/>
</dbReference>
<dbReference type="Pfam" id="PF07726">
    <property type="entry name" value="AAA_3"/>
    <property type="match status" value="1"/>
</dbReference>
<comment type="similarity">
    <text evidence="3">Belongs to the MoxR family.</text>
</comment>
<dbReference type="GO" id="GO:0016887">
    <property type="term" value="F:ATP hydrolysis activity"/>
    <property type="evidence" value="ECO:0007669"/>
    <property type="project" value="InterPro"/>
</dbReference>
<evidence type="ECO:0000256" key="3">
    <source>
        <dbReference type="ARBA" id="ARBA00061607"/>
    </source>
</evidence>
<dbReference type="FunFam" id="3.40.50.300:FF:000640">
    <property type="entry name" value="MoxR family ATPase"/>
    <property type="match status" value="1"/>
</dbReference>
<dbReference type="Proteomes" id="UP000697710">
    <property type="component" value="Unassembled WGS sequence"/>
</dbReference>
<dbReference type="SUPFAM" id="SSF52540">
    <property type="entry name" value="P-loop containing nucleoside triphosphate hydrolases"/>
    <property type="match status" value="1"/>
</dbReference>
<evidence type="ECO:0000256" key="2">
    <source>
        <dbReference type="ARBA" id="ARBA00022840"/>
    </source>
</evidence>
<evidence type="ECO:0000256" key="1">
    <source>
        <dbReference type="ARBA" id="ARBA00022741"/>
    </source>
</evidence>